<dbReference type="AlphaFoldDB" id="A0AAD4YQ31"/>
<accession>A0AAD4YQ31</accession>
<proteinExistence type="predicted"/>
<protein>
    <submittedName>
        <fullName evidence="2">Uncharacterized protein</fullName>
    </submittedName>
</protein>
<keyword evidence="1" id="KW-0175">Coiled coil</keyword>
<name>A0AAD4YQ31_PRUDU</name>
<dbReference type="Proteomes" id="UP001054821">
    <property type="component" value="Chromosome 7"/>
</dbReference>
<reference evidence="2 3" key="1">
    <citation type="journal article" date="2022" name="G3 (Bethesda)">
        <title>Whole-genome sequence and methylome profiling of the almond [Prunus dulcis (Mill.) D.A. Webb] cultivar 'Nonpareil'.</title>
        <authorList>
            <person name="D'Amico-Willman K.M."/>
            <person name="Ouma W.Z."/>
            <person name="Meulia T."/>
            <person name="Sideli G.M."/>
            <person name="Gradziel T.M."/>
            <person name="Fresnedo-Ramirez J."/>
        </authorList>
    </citation>
    <scope>NUCLEOTIDE SEQUENCE [LARGE SCALE GENOMIC DNA]</scope>
    <source>
        <strain evidence="2">Clone GOH B32 T37-40</strain>
    </source>
</reference>
<gene>
    <name evidence="2" type="ORF">L3X38_037098</name>
</gene>
<feature type="coiled-coil region" evidence="1">
    <location>
        <begin position="57"/>
        <end position="84"/>
    </location>
</feature>
<sequence length="135" mass="15341">MRSSGGTMEEVKVVEKILRSLTPKFDYVICSIKESKNVAEMRIDELQSFLLVHEQRLSRTNTKEEEVVEEVDEVEEEVVKAIKLVEGLGIEMIANHLMSPRKMMTLKEREDATMTSPSLSVTDVETLVSKRVSVI</sequence>
<comment type="caution">
    <text evidence="2">The sequence shown here is derived from an EMBL/GenBank/DDBJ whole genome shotgun (WGS) entry which is preliminary data.</text>
</comment>
<evidence type="ECO:0000313" key="2">
    <source>
        <dbReference type="EMBL" id="KAI5317391.1"/>
    </source>
</evidence>
<organism evidence="2 3">
    <name type="scientific">Prunus dulcis</name>
    <name type="common">Almond</name>
    <name type="synonym">Amygdalus dulcis</name>
    <dbReference type="NCBI Taxonomy" id="3755"/>
    <lineage>
        <taxon>Eukaryota</taxon>
        <taxon>Viridiplantae</taxon>
        <taxon>Streptophyta</taxon>
        <taxon>Embryophyta</taxon>
        <taxon>Tracheophyta</taxon>
        <taxon>Spermatophyta</taxon>
        <taxon>Magnoliopsida</taxon>
        <taxon>eudicotyledons</taxon>
        <taxon>Gunneridae</taxon>
        <taxon>Pentapetalae</taxon>
        <taxon>rosids</taxon>
        <taxon>fabids</taxon>
        <taxon>Rosales</taxon>
        <taxon>Rosaceae</taxon>
        <taxon>Amygdaloideae</taxon>
        <taxon>Amygdaleae</taxon>
        <taxon>Prunus</taxon>
    </lineage>
</organism>
<dbReference type="EMBL" id="JAJFAZ020000007">
    <property type="protein sequence ID" value="KAI5317391.1"/>
    <property type="molecule type" value="Genomic_DNA"/>
</dbReference>
<keyword evidence="3" id="KW-1185">Reference proteome</keyword>
<evidence type="ECO:0000313" key="3">
    <source>
        <dbReference type="Proteomes" id="UP001054821"/>
    </source>
</evidence>
<evidence type="ECO:0000256" key="1">
    <source>
        <dbReference type="SAM" id="Coils"/>
    </source>
</evidence>